<keyword evidence="2 7" id="KW-0813">Transport</keyword>
<evidence type="ECO:0000259" key="8">
    <source>
        <dbReference type="PROSITE" id="PS50928"/>
    </source>
</evidence>
<dbReference type="PANTHER" id="PTHR43386:SF1">
    <property type="entry name" value="D,D-DIPEPTIDE TRANSPORT SYSTEM PERMEASE PROTEIN DDPC-RELATED"/>
    <property type="match status" value="1"/>
</dbReference>
<dbReference type="CDD" id="cd06261">
    <property type="entry name" value="TM_PBP2"/>
    <property type="match status" value="1"/>
</dbReference>
<dbReference type="InterPro" id="IPR050366">
    <property type="entry name" value="BP-dependent_transpt_permease"/>
</dbReference>
<reference evidence="10 11" key="1">
    <citation type="submission" date="2019-04" db="EMBL/GenBank/DDBJ databases">
        <title>Deinococcus metalilatus MA1002 mutant No.5.</title>
        <authorList>
            <person name="Park W."/>
            <person name="Park C."/>
        </authorList>
    </citation>
    <scope>NUCLEOTIDE SEQUENCE [LARGE SCALE GENOMIC DNA]</scope>
    <source>
        <strain evidence="10 11">MA1002-m5</strain>
    </source>
</reference>
<dbReference type="InterPro" id="IPR025966">
    <property type="entry name" value="OppC_N"/>
</dbReference>
<proteinExistence type="inferred from homology"/>
<keyword evidence="3" id="KW-1003">Cell membrane</keyword>
<feature type="transmembrane region" description="Helical" evidence="7">
    <location>
        <begin position="104"/>
        <end position="128"/>
    </location>
</feature>
<comment type="caution">
    <text evidence="10">The sequence shown here is derived from an EMBL/GenBank/DDBJ whole genome shotgun (WGS) entry which is preliminary data.</text>
</comment>
<dbReference type="Proteomes" id="UP000536909">
    <property type="component" value="Unassembled WGS sequence"/>
</dbReference>
<name>A0AAJ5JZN2_9DEIO</name>
<dbReference type="Proteomes" id="UP000308000">
    <property type="component" value="Unassembled WGS sequence"/>
</dbReference>
<feature type="transmembrane region" description="Helical" evidence="7">
    <location>
        <begin position="228"/>
        <end position="251"/>
    </location>
</feature>
<dbReference type="InterPro" id="IPR035906">
    <property type="entry name" value="MetI-like_sf"/>
</dbReference>
<dbReference type="AlphaFoldDB" id="A0AAJ5JZN2"/>
<evidence type="ECO:0000313" key="9">
    <source>
        <dbReference type="EMBL" id="MBB5293525.1"/>
    </source>
</evidence>
<evidence type="ECO:0000313" key="12">
    <source>
        <dbReference type="Proteomes" id="UP000536909"/>
    </source>
</evidence>
<reference evidence="9 12" key="2">
    <citation type="submission" date="2020-08" db="EMBL/GenBank/DDBJ databases">
        <title>Genomic Encyclopedia of Type Strains, Phase IV (KMG-IV): sequencing the most valuable type-strain genomes for metagenomic binning, comparative biology and taxonomic classification.</title>
        <authorList>
            <person name="Goeker M."/>
        </authorList>
    </citation>
    <scope>NUCLEOTIDE SEQUENCE [LARGE SCALE GENOMIC DNA]</scope>
    <source>
        <strain evidence="9 12">DSM 105434</strain>
    </source>
</reference>
<dbReference type="RefSeq" id="WP_129117214.1">
    <property type="nucleotide sequence ID" value="NZ_BSUI01000012.1"/>
</dbReference>
<organism evidence="10 11">
    <name type="scientific">Deinococcus metallilatus</name>
    <dbReference type="NCBI Taxonomy" id="1211322"/>
    <lineage>
        <taxon>Bacteria</taxon>
        <taxon>Thermotogati</taxon>
        <taxon>Deinococcota</taxon>
        <taxon>Deinococci</taxon>
        <taxon>Deinococcales</taxon>
        <taxon>Deinococcaceae</taxon>
        <taxon>Deinococcus</taxon>
    </lineage>
</organism>
<dbReference type="GO" id="GO:0055085">
    <property type="term" value="P:transmembrane transport"/>
    <property type="evidence" value="ECO:0007669"/>
    <property type="project" value="InterPro"/>
</dbReference>
<feature type="transmembrane region" description="Helical" evidence="7">
    <location>
        <begin position="271"/>
        <end position="291"/>
    </location>
</feature>
<evidence type="ECO:0000256" key="3">
    <source>
        <dbReference type="ARBA" id="ARBA00022475"/>
    </source>
</evidence>
<dbReference type="EMBL" id="VBRC01000001">
    <property type="protein sequence ID" value="TLK32215.1"/>
    <property type="molecule type" value="Genomic_DNA"/>
</dbReference>
<sequence length="305" mass="33268">MITTLSRGARSGWRENRILRRFLRNKLGLLGLTLVLVFILVALLAPVIAPVPPNSYGSSFGIPNRMAQDGFSPIPQPPSSQHPLGLAQDGYDILFGLVWGTRTAFIVSGIVVTISLVVGALVGTLAGFYRGWIDTLLMRFTDVVYAFPDLILLITLVVALGRNVTSLIIATALLGWAGYARLIRGEILKVRELEYVDAARSLGANNRRLILRHVLPNSLTSLLAQVSLNIGTVVLSFATLSFLGLGVPNGFPDWGQLINLSRNWVTEGQQWYTYVYPGVTILLFGVAWNLLSDALREAADPRGQS</sequence>
<dbReference type="PROSITE" id="PS50928">
    <property type="entry name" value="ABC_TM1"/>
    <property type="match status" value="1"/>
</dbReference>
<dbReference type="Pfam" id="PF12911">
    <property type="entry name" value="OppC_N"/>
    <property type="match status" value="1"/>
</dbReference>
<feature type="transmembrane region" description="Helical" evidence="7">
    <location>
        <begin position="166"/>
        <end position="183"/>
    </location>
</feature>
<evidence type="ECO:0000256" key="7">
    <source>
        <dbReference type="RuleBase" id="RU363032"/>
    </source>
</evidence>
<feature type="domain" description="ABC transmembrane type-1" evidence="8">
    <location>
        <begin position="101"/>
        <end position="292"/>
    </location>
</feature>
<keyword evidence="4 7" id="KW-0812">Transmembrane</keyword>
<accession>A0AAJ5JZN2</accession>
<dbReference type="EMBL" id="JACHFV010000001">
    <property type="protein sequence ID" value="MBB5293525.1"/>
    <property type="molecule type" value="Genomic_DNA"/>
</dbReference>
<evidence type="ECO:0000256" key="2">
    <source>
        <dbReference type="ARBA" id="ARBA00022448"/>
    </source>
</evidence>
<dbReference type="Gene3D" id="1.10.3720.10">
    <property type="entry name" value="MetI-like"/>
    <property type="match status" value="1"/>
</dbReference>
<gene>
    <name evidence="10" type="ORF">FCS05_01825</name>
    <name evidence="9" type="ORF">HNQ10_000338</name>
</gene>
<dbReference type="SUPFAM" id="SSF161098">
    <property type="entry name" value="MetI-like"/>
    <property type="match status" value="1"/>
</dbReference>
<evidence type="ECO:0000313" key="10">
    <source>
        <dbReference type="EMBL" id="TLK32215.1"/>
    </source>
</evidence>
<evidence type="ECO:0000313" key="11">
    <source>
        <dbReference type="Proteomes" id="UP000308000"/>
    </source>
</evidence>
<dbReference type="InterPro" id="IPR000515">
    <property type="entry name" value="MetI-like"/>
</dbReference>
<dbReference type="Pfam" id="PF00528">
    <property type="entry name" value="BPD_transp_1"/>
    <property type="match status" value="1"/>
</dbReference>
<keyword evidence="12" id="KW-1185">Reference proteome</keyword>
<comment type="similarity">
    <text evidence="7">Belongs to the binding-protein-dependent transport system permease family.</text>
</comment>
<evidence type="ECO:0000256" key="5">
    <source>
        <dbReference type="ARBA" id="ARBA00022989"/>
    </source>
</evidence>
<feature type="transmembrane region" description="Helical" evidence="7">
    <location>
        <begin position="140"/>
        <end position="160"/>
    </location>
</feature>
<keyword evidence="6 7" id="KW-0472">Membrane</keyword>
<protein>
    <submittedName>
        <fullName evidence="10">ABC transporter permease</fullName>
    </submittedName>
    <submittedName>
        <fullName evidence="9">Peptide/nickel transport system permease protein</fullName>
    </submittedName>
</protein>
<keyword evidence="5 7" id="KW-1133">Transmembrane helix</keyword>
<evidence type="ECO:0000256" key="6">
    <source>
        <dbReference type="ARBA" id="ARBA00023136"/>
    </source>
</evidence>
<dbReference type="PANTHER" id="PTHR43386">
    <property type="entry name" value="OLIGOPEPTIDE TRANSPORT SYSTEM PERMEASE PROTEIN APPC"/>
    <property type="match status" value="1"/>
</dbReference>
<feature type="transmembrane region" description="Helical" evidence="7">
    <location>
        <begin position="27"/>
        <end position="49"/>
    </location>
</feature>
<evidence type="ECO:0000256" key="4">
    <source>
        <dbReference type="ARBA" id="ARBA00022692"/>
    </source>
</evidence>
<evidence type="ECO:0000256" key="1">
    <source>
        <dbReference type="ARBA" id="ARBA00004651"/>
    </source>
</evidence>
<comment type="subcellular location">
    <subcellularLocation>
        <location evidence="1 7">Cell membrane</location>
        <topology evidence="1 7">Multi-pass membrane protein</topology>
    </subcellularLocation>
</comment>
<dbReference type="GO" id="GO:0005886">
    <property type="term" value="C:plasma membrane"/>
    <property type="evidence" value="ECO:0007669"/>
    <property type="project" value="UniProtKB-SubCell"/>
</dbReference>